<feature type="compositionally biased region" description="Low complexity" evidence="1">
    <location>
        <begin position="466"/>
        <end position="478"/>
    </location>
</feature>
<sequence length="510" mass="55926">MAADVAPEVHTLVEHAVALAADADSQDAASRSAWDEPDAPELAHAYGAPNDDALLGTRAAADDVREDDGEGVVLPPIDVPPVPYGRGDSSSAGANNTNKKTQQAIVGGSAPNTHHKRGHGRSRNNPDGATRGMDFEDREILYSMRKKAERHAQMNVRPWREASAVPALPPLLRPRTKAIQELDSARVREREAAWHGAHKTKKELGVQSTVWCARVRVRSLTDEERAMMRRRKEERIQREAARNAIAEAVANEQREKYEKDRAHAAAVSSAMREAIRKARKEEALIRARQPPAPPPDARPGAAPRRKVAKRVMPIVSAPTKPPKPRRKRPKPKLEPVVVVVPDLPKETEERVDQACSPMPLEHYPTPPPPTPKTVLPPTLAEAAPPAAEKVRGIHERLAAKAEEMAVRLGAYAESAVARLDQIEGLEVDHIVETCVRFCELDEKRAAVAAAAAAREAELEASEEQEPSTVPVPTVPTTSFPGQHRRSSASLRTEYSDENEYYDEDFEDGAL</sequence>
<feature type="region of interest" description="Disordered" evidence="1">
    <location>
        <begin position="22"/>
        <end position="132"/>
    </location>
</feature>
<feature type="region of interest" description="Disordered" evidence="1">
    <location>
        <begin position="284"/>
        <end position="332"/>
    </location>
</feature>
<feature type="region of interest" description="Disordered" evidence="1">
    <location>
        <begin position="456"/>
        <end position="510"/>
    </location>
</feature>
<proteinExistence type="predicted"/>
<feature type="compositionally biased region" description="Low complexity" evidence="1">
    <location>
        <begin position="22"/>
        <end position="32"/>
    </location>
</feature>
<reference evidence="2" key="1">
    <citation type="submission" date="2020-10" db="EMBL/GenBank/DDBJ databases">
        <title>Unveiling of a novel bifunctional photoreceptor, Dualchrome1, isolated from a cosmopolitan green alga.</title>
        <authorList>
            <person name="Suzuki S."/>
            <person name="Kawachi M."/>
        </authorList>
    </citation>
    <scope>NUCLEOTIDE SEQUENCE</scope>
    <source>
        <strain evidence="2">NIES 2893</strain>
    </source>
</reference>
<protein>
    <submittedName>
        <fullName evidence="2">Uncharacterized protein</fullName>
    </submittedName>
</protein>
<dbReference type="AlphaFoldDB" id="A0A830H9J1"/>
<name>A0A830H9J1_9CHLO</name>
<gene>
    <name evidence="2" type="ORF">PPROV_000240000</name>
</gene>
<keyword evidence="3" id="KW-1185">Reference proteome</keyword>
<organism evidence="2 3">
    <name type="scientific">Pycnococcus provasolii</name>
    <dbReference type="NCBI Taxonomy" id="41880"/>
    <lineage>
        <taxon>Eukaryota</taxon>
        <taxon>Viridiplantae</taxon>
        <taxon>Chlorophyta</taxon>
        <taxon>Pseudoscourfieldiophyceae</taxon>
        <taxon>Pseudoscourfieldiales</taxon>
        <taxon>Pycnococcaceae</taxon>
        <taxon>Pycnococcus</taxon>
    </lineage>
</organism>
<dbReference type="Proteomes" id="UP000660262">
    <property type="component" value="Unassembled WGS sequence"/>
</dbReference>
<feature type="compositionally biased region" description="Basic residues" evidence="1">
    <location>
        <begin position="113"/>
        <end position="122"/>
    </location>
</feature>
<evidence type="ECO:0000313" key="2">
    <source>
        <dbReference type="EMBL" id="GHP03645.1"/>
    </source>
</evidence>
<feature type="compositionally biased region" description="Acidic residues" evidence="1">
    <location>
        <begin position="495"/>
        <end position="510"/>
    </location>
</feature>
<evidence type="ECO:0000313" key="3">
    <source>
        <dbReference type="Proteomes" id="UP000660262"/>
    </source>
</evidence>
<dbReference type="EMBL" id="BNJQ01000006">
    <property type="protein sequence ID" value="GHP03645.1"/>
    <property type="molecule type" value="Genomic_DNA"/>
</dbReference>
<accession>A0A830H9J1</accession>
<comment type="caution">
    <text evidence="2">The sequence shown here is derived from an EMBL/GenBank/DDBJ whole genome shotgun (WGS) entry which is preliminary data.</text>
</comment>
<evidence type="ECO:0000256" key="1">
    <source>
        <dbReference type="SAM" id="MobiDB-lite"/>
    </source>
</evidence>
<feature type="compositionally biased region" description="Polar residues" evidence="1">
    <location>
        <begin position="88"/>
        <end position="104"/>
    </location>
</feature>